<dbReference type="FunFam" id="1.10.150.530:FF:000003">
    <property type="entry name" value="Dual-specificity RNA methyltransferase RlmN"/>
    <property type="match status" value="1"/>
</dbReference>
<evidence type="ECO:0000256" key="3">
    <source>
        <dbReference type="ARBA" id="ARBA00022485"/>
    </source>
</evidence>
<feature type="binding site" evidence="14">
    <location>
        <position position="116"/>
    </location>
    <ligand>
        <name>[4Fe-4S] cluster</name>
        <dbReference type="ChEBI" id="CHEBI:49883"/>
        <note>4Fe-4S-S-AdoMet</note>
    </ligand>
</feature>
<dbReference type="GO" id="GO:0002935">
    <property type="term" value="F:tRNA (adenine(37)-C2)-methyltransferase activity"/>
    <property type="evidence" value="ECO:0007669"/>
    <property type="project" value="UniProtKB-UniRule"/>
</dbReference>
<sequence length="388" mass="43201">MALTNLLDFDPAQLAAYCAELGEKPFRAKQLQRWIHQFGVADFDQMSDLAKSFREKLKQNAAITAPAIISDHTSADGTRKWLFDVGQGNAVETVFIPEENRGTLCISTQAGCAVNCRFCSTGKQGFSRNLSVGEIIGQLWMAEFELRRTKGVEPGPKGERQITNVVMMGMGEPLLNFEPTVTALKLMLDDNAYGLSRRRVTLSTSGVVPMIDKLAQECPVALAVSLHASNDNLRDGLVPLNRKYPLADLMAACRRYLDFAPRDFITFEYCMLDGVNDGDENARELVRLVKDNPHPVPCKFNLIPFNPFPESGLVRSNNKRIKAFAQILMDAGIVTTIRKTRGDDIDAACGQLAGEVQDRTRVQERMQKMAEYQNKYGKNFGRIVQVPT</sequence>
<evidence type="ECO:0000256" key="7">
    <source>
        <dbReference type="ARBA" id="ARBA00022679"/>
    </source>
</evidence>
<keyword evidence="10 14" id="KW-0479">Metal-binding</keyword>
<feature type="domain" description="Radical SAM core" evidence="15">
    <location>
        <begin position="98"/>
        <end position="344"/>
    </location>
</feature>
<dbReference type="PROSITE" id="PS51918">
    <property type="entry name" value="RADICAL_SAM"/>
    <property type="match status" value="1"/>
</dbReference>
<dbReference type="Gene3D" id="1.10.150.530">
    <property type="match status" value="1"/>
</dbReference>
<evidence type="ECO:0000256" key="11">
    <source>
        <dbReference type="ARBA" id="ARBA00023004"/>
    </source>
</evidence>
<keyword evidence="8 14" id="KW-0949">S-adenosyl-L-methionine</keyword>
<dbReference type="PIRSF" id="PIRSF006004">
    <property type="entry name" value="CHP00048"/>
    <property type="match status" value="1"/>
</dbReference>
<dbReference type="SFLD" id="SFLDS00029">
    <property type="entry name" value="Radical_SAM"/>
    <property type="match status" value="1"/>
</dbReference>
<organism evidence="16 17">
    <name type="scientific">Noviherbaspirillum humi</name>
    <dbReference type="NCBI Taxonomy" id="1688639"/>
    <lineage>
        <taxon>Bacteria</taxon>
        <taxon>Pseudomonadati</taxon>
        <taxon>Pseudomonadota</taxon>
        <taxon>Betaproteobacteria</taxon>
        <taxon>Burkholderiales</taxon>
        <taxon>Oxalobacteraceae</taxon>
        <taxon>Noviherbaspirillum</taxon>
    </lineage>
</organism>
<dbReference type="SFLD" id="SFLDG01062">
    <property type="entry name" value="methyltransferase_(Class_A)"/>
    <property type="match status" value="1"/>
</dbReference>
<dbReference type="GO" id="GO:0019843">
    <property type="term" value="F:rRNA binding"/>
    <property type="evidence" value="ECO:0007669"/>
    <property type="project" value="UniProtKB-UniRule"/>
</dbReference>
<dbReference type="Pfam" id="PF21016">
    <property type="entry name" value="RlmN_N"/>
    <property type="match status" value="1"/>
</dbReference>
<comment type="caution">
    <text evidence="14">Lacks conserved residue(s) required for the propagation of feature annotation.</text>
</comment>
<evidence type="ECO:0000259" key="15">
    <source>
        <dbReference type="PROSITE" id="PS51918"/>
    </source>
</evidence>
<dbReference type="FunFam" id="3.20.20.70:FF:000008">
    <property type="entry name" value="Dual-specificity RNA methyltransferase RlmN"/>
    <property type="match status" value="1"/>
</dbReference>
<name>A0A239FQC7_9BURK</name>
<dbReference type="SFLD" id="SFLDF00275">
    <property type="entry name" value="adenosine_C2_methyltransferase"/>
    <property type="match status" value="1"/>
</dbReference>
<dbReference type="NCBIfam" id="TIGR00048">
    <property type="entry name" value="rRNA_mod_RlmN"/>
    <property type="match status" value="1"/>
</dbReference>
<comment type="miscellaneous">
    <text evidence="14">Reaction proceeds by a ping-pong mechanism involving intermediate methylation of a conserved cysteine residue.</text>
</comment>
<evidence type="ECO:0000256" key="14">
    <source>
        <dbReference type="HAMAP-Rule" id="MF_01849"/>
    </source>
</evidence>
<comment type="cofactor">
    <cofactor evidence="14">
        <name>[4Fe-4S] cluster</name>
        <dbReference type="ChEBI" id="CHEBI:49883"/>
    </cofactor>
    <text evidence="14">Binds 1 [4Fe-4S] cluster. The cluster is coordinated with 3 cysteines and an exchangeable S-adenosyl-L-methionine.</text>
</comment>
<keyword evidence="12 14" id="KW-0411">Iron-sulfur</keyword>
<feature type="binding site" evidence="14">
    <location>
        <position position="112"/>
    </location>
    <ligand>
        <name>[4Fe-4S] cluster</name>
        <dbReference type="ChEBI" id="CHEBI:49883"/>
        <note>4Fe-4S-S-AdoMet</note>
    </ligand>
</feature>
<feature type="binding site" evidence="14">
    <location>
        <position position="119"/>
    </location>
    <ligand>
        <name>[4Fe-4S] cluster</name>
        <dbReference type="ChEBI" id="CHEBI:49883"/>
        <note>4Fe-4S-S-AdoMet</note>
    </ligand>
</feature>
<keyword evidence="17" id="KW-1185">Reference proteome</keyword>
<comment type="catalytic activity">
    <reaction evidence="14">
        <text>adenosine(37) in tRNA + 2 reduced [2Fe-2S]-[ferredoxin] + 2 S-adenosyl-L-methionine = 2-methyladenosine(37) in tRNA + 5'-deoxyadenosine + L-methionine + 2 oxidized [2Fe-2S]-[ferredoxin] + S-adenosyl-L-homocysteine</text>
        <dbReference type="Rhea" id="RHEA:43332"/>
        <dbReference type="Rhea" id="RHEA-COMP:10000"/>
        <dbReference type="Rhea" id="RHEA-COMP:10001"/>
        <dbReference type="Rhea" id="RHEA-COMP:10162"/>
        <dbReference type="Rhea" id="RHEA-COMP:10485"/>
        <dbReference type="ChEBI" id="CHEBI:17319"/>
        <dbReference type="ChEBI" id="CHEBI:33737"/>
        <dbReference type="ChEBI" id="CHEBI:33738"/>
        <dbReference type="ChEBI" id="CHEBI:57844"/>
        <dbReference type="ChEBI" id="CHEBI:57856"/>
        <dbReference type="ChEBI" id="CHEBI:59789"/>
        <dbReference type="ChEBI" id="CHEBI:74411"/>
        <dbReference type="ChEBI" id="CHEBI:74497"/>
        <dbReference type="EC" id="2.1.1.192"/>
    </reaction>
</comment>
<dbReference type="GO" id="GO:0070040">
    <property type="term" value="F:rRNA (adenine(2503)-C2-)-methyltransferase activity"/>
    <property type="evidence" value="ECO:0007669"/>
    <property type="project" value="UniProtKB-UniRule"/>
</dbReference>
<dbReference type="Gene3D" id="3.20.20.70">
    <property type="entry name" value="Aldolase class I"/>
    <property type="match status" value="1"/>
</dbReference>
<keyword evidence="5 14" id="KW-0698">rRNA processing</keyword>
<keyword evidence="6 14" id="KW-0489">Methyltransferase</keyword>
<dbReference type="GO" id="GO:0030488">
    <property type="term" value="P:tRNA methylation"/>
    <property type="evidence" value="ECO:0007669"/>
    <property type="project" value="UniProtKB-UniRule"/>
</dbReference>
<dbReference type="EMBL" id="FZOT01000004">
    <property type="protein sequence ID" value="SNS59147.1"/>
    <property type="molecule type" value="Genomic_DNA"/>
</dbReference>
<keyword evidence="13 14" id="KW-1015">Disulfide bond</keyword>
<dbReference type="InterPro" id="IPR048641">
    <property type="entry name" value="RlmN_N"/>
</dbReference>
<feature type="binding site" evidence="14">
    <location>
        <begin position="225"/>
        <end position="227"/>
    </location>
    <ligand>
        <name>S-adenosyl-L-methionine</name>
        <dbReference type="ChEBI" id="CHEBI:59789"/>
    </ligand>
</feature>
<dbReference type="PANTHER" id="PTHR30544:SF5">
    <property type="entry name" value="RADICAL SAM CORE DOMAIN-CONTAINING PROTEIN"/>
    <property type="match status" value="1"/>
</dbReference>
<keyword evidence="11 14" id="KW-0408">Iron</keyword>
<gene>
    <name evidence="14" type="primary">rlmN</name>
    <name evidence="16" type="ORF">SAMN06265795_10452</name>
</gene>
<dbReference type="InterPro" id="IPR007197">
    <property type="entry name" value="rSAM"/>
</dbReference>
<keyword evidence="4 14" id="KW-0963">Cytoplasm</keyword>
<dbReference type="InterPro" id="IPR027492">
    <property type="entry name" value="RNA_MTrfase_RlmN"/>
</dbReference>
<dbReference type="InterPro" id="IPR040072">
    <property type="entry name" value="Methyltransferase_A"/>
</dbReference>
<comment type="function">
    <text evidence="14">Specifically methylates position 2 of adenine 2503 in 23S rRNA and position 2 of adenine 37 in tRNAs. m2A2503 modification seems to play a crucial role in the proofreading step occurring at the peptidyl transferase center and thus would serve to optimize ribosomal fidelity.</text>
</comment>
<keyword evidence="9 14" id="KW-0819">tRNA processing</keyword>
<dbReference type="InterPro" id="IPR058240">
    <property type="entry name" value="rSAM_sf"/>
</dbReference>
<dbReference type="CDD" id="cd01335">
    <property type="entry name" value="Radical_SAM"/>
    <property type="match status" value="1"/>
</dbReference>
<feature type="binding site" evidence="14">
    <location>
        <begin position="171"/>
        <end position="172"/>
    </location>
    <ligand>
        <name>S-adenosyl-L-methionine</name>
        <dbReference type="ChEBI" id="CHEBI:59789"/>
    </ligand>
</feature>
<comment type="similarity">
    <text evidence="2 14">Belongs to the radical SAM superfamily. RlmN family.</text>
</comment>
<dbReference type="HAMAP" id="MF_01849">
    <property type="entry name" value="RNA_methyltr_RlmN"/>
    <property type="match status" value="1"/>
</dbReference>
<dbReference type="InterPro" id="IPR013785">
    <property type="entry name" value="Aldolase_TIM"/>
</dbReference>
<dbReference type="EC" id="2.1.1.192" evidence="14"/>
<evidence type="ECO:0000256" key="12">
    <source>
        <dbReference type="ARBA" id="ARBA00023014"/>
    </source>
</evidence>
<dbReference type="GO" id="GO:0070475">
    <property type="term" value="P:rRNA base methylation"/>
    <property type="evidence" value="ECO:0007669"/>
    <property type="project" value="UniProtKB-UniRule"/>
</dbReference>
<feature type="binding site" evidence="14">
    <location>
        <position position="306"/>
    </location>
    <ligand>
        <name>S-adenosyl-L-methionine</name>
        <dbReference type="ChEBI" id="CHEBI:59789"/>
    </ligand>
</feature>
<dbReference type="GO" id="GO:0046872">
    <property type="term" value="F:metal ion binding"/>
    <property type="evidence" value="ECO:0007669"/>
    <property type="project" value="UniProtKB-KW"/>
</dbReference>
<comment type="subcellular location">
    <subcellularLocation>
        <location evidence="1 14">Cytoplasm</location>
    </subcellularLocation>
</comment>
<keyword evidence="7 14" id="KW-0808">Transferase</keyword>
<dbReference type="SUPFAM" id="SSF102114">
    <property type="entry name" value="Radical SAM enzymes"/>
    <property type="match status" value="1"/>
</dbReference>
<evidence type="ECO:0000256" key="5">
    <source>
        <dbReference type="ARBA" id="ARBA00022552"/>
    </source>
</evidence>
<evidence type="ECO:0000313" key="17">
    <source>
        <dbReference type="Proteomes" id="UP000198284"/>
    </source>
</evidence>
<evidence type="ECO:0000256" key="2">
    <source>
        <dbReference type="ARBA" id="ARBA00007544"/>
    </source>
</evidence>
<evidence type="ECO:0000256" key="8">
    <source>
        <dbReference type="ARBA" id="ARBA00022691"/>
    </source>
</evidence>
<evidence type="ECO:0000256" key="10">
    <source>
        <dbReference type="ARBA" id="ARBA00022723"/>
    </source>
</evidence>
<feature type="binding site" evidence="14">
    <location>
        <position position="203"/>
    </location>
    <ligand>
        <name>S-adenosyl-L-methionine</name>
        <dbReference type="ChEBI" id="CHEBI:59789"/>
    </ligand>
</feature>
<dbReference type="PANTHER" id="PTHR30544">
    <property type="entry name" value="23S RRNA METHYLTRANSFERASE"/>
    <property type="match status" value="1"/>
</dbReference>
<comment type="catalytic activity">
    <reaction evidence="14">
        <text>adenosine(2503) in 23S rRNA + 2 reduced [2Fe-2S]-[ferredoxin] + 2 S-adenosyl-L-methionine = 2-methyladenosine(2503) in 23S rRNA + 5'-deoxyadenosine + L-methionine + 2 oxidized [2Fe-2S]-[ferredoxin] + S-adenosyl-L-homocysteine</text>
        <dbReference type="Rhea" id="RHEA:42916"/>
        <dbReference type="Rhea" id="RHEA-COMP:10000"/>
        <dbReference type="Rhea" id="RHEA-COMP:10001"/>
        <dbReference type="Rhea" id="RHEA-COMP:10152"/>
        <dbReference type="Rhea" id="RHEA-COMP:10282"/>
        <dbReference type="ChEBI" id="CHEBI:17319"/>
        <dbReference type="ChEBI" id="CHEBI:33737"/>
        <dbReference type="ChEBI" id="CHEBI:33738"/>
        <dbReference type="ChEBI" id="CHEBI:57844"/>
        <dbReference type="ChEBI" id="CHEBI:57856"/>
        <dbReference type="ChEBI" id="CHEBI:59789"/>
        <dbReference type="ChEBI" id="CHEBI:74411"/>
        <dbReference type="ChEBI" id="CHEBI:74497"/>
        <dbReference type="EC" id="2.1.1.192"/>
    </reaction>
</comment>
<dbReference type="GO" id="GO:0000049">
    <property type="term" value="F:tRNA binding"/>
    <property type="evidence" value="ECO:0007669"/>
    <property type="project" value="UniProtKB-UniRule"/>
</dbReference>
<evidence type="ECO:0000256" key="1">
    <source>
        <dbReference type="ARBA" id="ARBA00004496"/>
    </source>
</evidence>
<dbReference type="AlphaFoldDB" id="A0A239FQC7"/>
<feature type="active site" description="S-methylcysteine intermediate" evidence="14">
    <location>
        <position position="349"/>
    </location>
</feature>
<evidence type="ECO:0000256" key="6">
    <source>
        <dbReference type="ARBA" id="ARBA00022603"/>
    </source>
</evidence>
<keyword evidence="3 14" id="KW-0004">4Fe-4S</keyword>
<evidence type="ECO:0000256" key="9">
    <source>
        <dbReference type="ARBA" id="ARBA00022694"/>
    </source>
</evidence>
<protein>
    <recommendedName>
        <fullName evidence="14">Dual-specificity RNA methyltransferase RlmN</fullName>
        <ecNumber evidence="14">2.1.1.192</ecNumber>
    </recommendedName>
    <alternativeName>
        <fullName evidence="14">23S rRNA (adenine(2503)-C(2))-methyltransferase</fullName>
    </alternativeName>
    <alternativeName>
        <fullName evidence="14">23S rRNA m2A2503 methyltransferase</fullName>
    </alternativeName>
    <alternativeName>
        <fullName evidence="14">Ribosomal RNA large subunit methyltransferase N</fullName>
    </alternativeName>
    <alternativeName>
        <fullName evidence="14">tRNA (adenine(37)-C(2))-methyltransferase</fullName>
    </alternativeName>
    <alternativeName>
        <fullName evidence="14">tRNA m2A37 methyltransferase</fullName>
    </alternativeName>
</protein>
<dbReference type="GO" id="GO:0051539">
    <property type="term" value="F:4 iron, 4 sulfur cluster binding"/>
    <property type="evidence" value="ECO:0007669"/>
    <property type="project" value="UniProtKB-UniRule"/>
</dbReference>
<accession>A0A239FQC7</accession>
<evidence type="ECO:0000313" key="16">
    <source>
        <dbReference type="EMBL" id="SNS59147.1"/>
    </source>
</evidence>
<reference evidence="16 17" key="1">
    <citation type="submission" date="2017-06" db="EMBL/GenBank/DDBJ databases">
        <authorList>
            <person name="Kim H.J."/>
            <person name="Triplett B.A."/>
        </authorList>
    </citation>
    <scope>NUCLEOTIDE SEQUENCE [LARGE SCALE GENOMIC DNA]</scope>
    <source>
        <strain evidence="16 17">U15</strain>
    </source>
</reference>
<dbReference type="InterPro" id="IPR004383">
    <property type="entry name" value="rRNA_lsu_MTrfase_RlmN/Cfr"/>
</dbReference>
<evidence type="ECO:0000256" key="4">
    <source>
        <dbReference type="ARBA" id="ARBA00022490"/>
    </source>
</evidence>
<proteinExistence type="inferred from homology"/>
<dbReference type="GO" id="GO:0005737">
    <property type="term" value="C:cytoplasm"/>
    <property type="evidence" value="ECO:0007669"/>
    <property type="project" value="UniProtKB-SubCell"/>
</dbReference>
<dbReference type="Proteomes" id="UP000198284">
    <property type="component" value="Unassembled WGS sequence"/>
</dbReference>
<dbReference type="Pfam" id="PF04055">
    <property type="entry name" value="Radical_SAM"/>
    <property type="match status" value="1"/>
</dbReference>
<evidence type="ECO:0000256" key="13">
    <source>
        <dbReference type="ARBA" id="ARBA00023157"/>
    </source>
</evidence>
<feature type="active site" description="Proton acceptor" evidence="14">
    <location>
        <position position="92"/>
    </location>
</feature>